<dbReference type="AlphaFoldDB" id="A0A518G809"/>
<gene>
    <name evidence="9" type="ORF">Q31a_30410</name>
</gene>
<dbReference type="Proteomes" id="UP000318017">
    <property type="component" value="Chromosome"/>
</dbReference>
<evidence type="ECO:0000256" key="7">
    <source>
        <dbReference type="ARBA" id="ARBA00024033"/>
    </source>
</evidence>
<feature type="transmembrane region" description="Helical" evidence="8">
    <location>
        <begin position="194"/>
        <end position="218"/>
    </location>
</feature>
<keyword evidence="2" id="KW-1003">Cell membrane</keyword>
<feature type="transmembrane region" description="Helical" evidence="8">
    <location>
        <begin position="296"/>
        <end position="318"/>
    </location>
</feature>
<accession>A0A518G809</accession>
<evidence type="ECO:0000256" key="2">
    <source>
        <dbReference type="ARBA" id="ARBA00022475"/>
    </source>
</evidence>
<keyword evidence="5 8" id="KW-1133">Transmembrane helix</keyword>
<proteinExistence type="inferred from homology"/>
<organism evidence="9 10">
    <name type="scientific">Aureliella helgolandensis</name>
    <dbReference type="NCBI Taxonomy" id="2527968"/>
    <lineage>
        <taxon>Bacteria</taxon>
        <taxon>Pseudomonadati</taxon>
        <taxon>Planctomycetota</taxon>
        <taxon>Planctomycetia</taxon>
        <taxon>Pirellulales</taxon>
        <taxon>Pirellulaceae</taxon>
        <taxon>Aureliella</taxon>
    </lineage>
</organism>
<keyword evidence="6 8" id="KW-0472">Membrane</keyword>
<evidence type="ECO:0000256" key="6">
    <source>
        <dbReference type="ARBA" id="ARBA00023136"/>
    </source>
</evidence>
<evidence type="ECO:0000256" key="3">
    <source>
        <dbReference type="ARBA" id="ARBA00022679"/>
    </source>
</evidence>
<dbReference type="OrthoDB" id="235448at2"/>
<evidence type="ECO:0000256" key="8">
    <source>
        <dbReference type="SAM" id="Phobius"/>
    </source>
</evidence>
<keyword evidence="4 8" id="KW-0812">Transmembrane</keyword>
<dbReference type="KEGG" id="ahel:Q31a_30410"/>
<evidence type="ECO:0000313" key="9">
    <source>
        <dbReference type="EMBL" id="QDV24720.1"/>
    </source>
</evidence>
<dbReference type="GO" id="GO:0005886">
    <property type="term" value="C:plasma membrane"/>
    <property type="evidence" value="ECO:0007669"/>
    <property type="project" value="UniProtKB-SubCell"/>
</dbReference>
<reference evidence="9 10" key="1">
    <citation type="submission" date="2019-02" db="EMBL/GenBank/DDBJ databases">
        <title>Deep-cultivation of Planctomycetes and their phenomic and genomic characterization uncovers novel biology.</title>
        <authorList>
            <person name="Wiegand S."/>
            <person name="Jogler M."/>
            <person name="Boedeker C."/>
            <person name="Pinto D."/>
            <person name="Vollmers J."/>
            <person name="Rivas-Marin E."/>
            <person name="Kohn T."/>
            <person name="Peeters S.H."/>
            <person name="Heuer A."/>
            <person name="Rast P."/>
            <person name="Oberbeckmann S."/>
            <person name="Bunk B."/>
            <person name="Jeske O."/>
            <person name="Meyerdierks A."/>
            <person name="Storesund J.E."/>
            <person name="Kallscheuer N."/>
            <person name="Luecker S."/>
            <person name="Lage O.M."/>
            <person name="Pohl T."/>
            <person name="Merkel B.J."/>
            <person name="Hornburger P."/>
            <person name="Mueller R.-W."/>
            <person name="Bruemmer F."/>
            <person name="Labrenz M."/>
            <person name="Spormann A.M."/>
            <person name="Op den Camp H."/>
            <person name="Overmann J."/>
            <person name="Amann R."/>
            <person name="Jetten M.S.M."/>
            <person name="Mascher T."/>
            <person name="Medema M.H."/>
            <person name="Devos D.P."/>
            <person name="Kaster A.-K."/>
            <person name="Ovreas L."/>
            <person name="Rohde M."/>
            <person name="Galperin M.Y."/>
            <person name="Jogler C."/>
        </authorList>
    </citation>
    <scope>NUCLEOTIDE SEQUENCE [LARGE SCALE GENOMIC DNA]</scope>
    <source>
        <strain evidence="9 10">Q31a</strain>
    </source>
</reference>
<dbReference type="Pfam" id="PF09594">
    <property type="entry name" value="GT87"/>
    <property type="match status" value="1"/>
</dbReference>
<name>A0A518G809_9BACT</name>
<protein>
    <recommendedName>
        <fullName evidence="11">Polyprenol-phosphate-mannose-dependent alpha-(1-2)-phosphatidylinositol mannoside mannosyltransferase</fullName>
    </recommendedName>
</protein>
<dbReference type="GO" id="GO:0016758">
    <property type="term" value="F:hexosyltransferase activity"/>
    <property type="evidence" value="ECO:0007669"/>
    <property type="project" value="InterPro"/>
</dbReference>
<dbReference type="InterPro" id="IPR018584">
    <property type="entry name" value="GT87"/>
</dbReference>
<evidence type="ECO:0000256" key="1">
    <source>
        <dbReference type="ARBA" id="ARBA00004651"/>
    </source>
</evidence>
<comment type="subcellular location">
    <subcellularLocation>
        <location evidence="1">Cell membrane</location>
        <topology evidence="1">Multi-pass membrane protein</topology>
    </subcellularLocation>
</comment>
<evidence type="ECO:0000256" key="4">
    <source>
        <dbReference type="ARBA" id="ARBA00022692"/>
    </source>
</evidence>
<feature type="transmembrane region" description="Helical" evidence="8">
    <location>
        <begin position="378"/>
        <end position="400"/>
    </location>
</feature>
<sequence>MTLANKPNTSRAPTALKDTAMILFFAIVASGVVYRSFCLAPDSSEGRTRMYRDFDDTIYYPIRAVWDGVNPYNSNTELPTDYMQQYPVTNHFPLYSPLMLLLYAPFAVPPVLVATILYALCSLALLLVFAWSVLRLVNGSARPAVVCGFAGLLLLLQPGRTALQSGQISLALSVAMMVALEFGERRKHANLSSWYSALGLVFLTLKPTFGGPAGLLLAARGDARSAFRGLFIGGMCFLLGLAIVFARAGELSAGTLSSRLTSNQTHFQSHPDVQTVSTSGRVDAASSVEYLLDRTLPASGTVGIGLFMLAIASCVLWLTQSESSSSATSVNSAFLLLTMFCCIYHQIYEIVLLALPILAGYCGSHPSWLELGTGPRRTVIALLCLPFVNILILHGLRPAIAATANLIPSSPDFAETLVRIANACNGVALAIAWAILACALVRVAYHKRSSLQHSQTAFHTT</sequence>
<evidence type="ECO:0000313" key="10">
    <source>
        <dbReference type="Proteomes" id="UP000318017"/>
    </source>
</evidence>
<dbReference type="RefSeq" id="WP_145078758.1">
    <property type="nucleotide sequence ID" value="NZ_CP036298.1"/>
</dbReference>
<feature type="transmembrane region" description="Helical" evidence="8">
    <location>
        <begin position="20"/>
        <end position="40"/>
    </location>
</feature>
<keyword evidence="10" id="KW-1185">Reference proteome</keyword>
<evidence type="ECO:0000256" key="5">
    <source>
        <dbReference type="ARBA" id="ARBA00022989"/>
    </source>
</evidence>
<feature type="transmembrane region" description="Helical" evidence="8">
    <location>
        <begin position="100"/>
        <end position="133"/>
    </location>
</feature>
<feature type="transmembrane region" description="Helical" evidence="8">
    <location>
        <begin position="420"/>
        <end position="445"/>
    </location>
</feature>
<feature type="transmembrane region" description="Helical" evidence="8">
    <location>
        <begin position="330"/>
        <end position="347"/>
    </location>
</feature>
<feature type="transmembrane region" description="Helical" evidence="8">
    <location>
        <begin position="230"/>
        <end position="249"/>
    </location>
</feature>
<evidence type="ECO:0008006" key="11">
    <source>
        <dbReference type="Google" id="ProtNLM"/>
    </source>
</evidence>
<dbReference type="EMBL" id="CP036298">
    <property type="protein sequence ID" value="QDV24720.1"/>
    <property type="molecule type" value="Genomic_DNA"/>
</dbReference>
<comment type="similarity">
    <text evidence="7">Belongs to the glycosyltransferase 87 family.</text>
</comment>
<keyword evidence="3" id="KW-0808">Transferase</keyword>